<comment type="caution">
    <text evidence="7">The sequence shown here is derived from an EMBL/GenBank/DDBJ whole genome shotgun (WGS) entry which is preliminary data.</text>
</comment>
<dbReference type="Pfam" id="PF18345">
    <property type="entry name" value="zf_CCCH_4"/>
    <property type="match status" value="1"/>
</dbReference>
<keyword evidence="2" id="KW-0677">Repeat</keyword>
<reference evidence="7 8" key="1">
    <citation type="submission" date="2016-07" db="EMBL/GenBank/DDBJ databases">
        <title>Pervasive Adenine N6-methylation of Active Genes in Fungi.</title>
        <authorList>
            <consortium name="DOE Joint Genome Institute"/>
            <person name="Mondo S.J."/>
            <person name="Dannebaum R.O."/>
            <person name="Kuo R.C."/>
            <person name="Labutti K."/>
            <person name="Haridas S."/>
            <person name="Kuo A."/>
            <person name="Salamov A."/>
            <person name="Ahrendt S.R."/>
            <person name="Lipzen A."/>
            <person name="Sullivan W."/>
            <person name="Andreopoulos W.B."/>
            <person name="Clum A."/>
            <person name="Lindquist E."/>
            <person name="Daum C."/>
            <person name="Ramamoorthy G.K."/>
            <person name="Gryganskyi A."/>
            <person name="Culley D."/>
            <person name="Magnuson J.K."/>
            <person name="James T.Y."/>
            <person name="O'Malley M.A."/>
            <person name="Stajich J.E."/>
            <person name="Spatafora J.W."/>
            <person name="Visel A."/>
            <person name="Grigoriev I.V."/>
        </authorList>
    </citation>
    <scope>NUCLEOTIDE SEQUENCE [LARGE SCALE GENOMIC DNA]</scope>
    <source>
        <strain evidence="7 8">NRRL 1336</strain>
    </source>
</reference>
<keyword evidence="1 5" id="KW-0479">Metal-binding</keyword>
<evidence type="ECO:0000256" key="4">
    <source>
        <dbReference type="ARBA" id="ARBA00022833"/>
    </source>
</evidence>
<evidence type="ECO:0000256" key="3">
    <source>
        <dbReference type="ARBA" id="ARBA00022771"/>
    </source>
</evidence>
<dbReference type="GO" id="GO:0000209">
    <property type="term" value="P:protein polyubiquitination"/>
    <property type="evidence" value="ECO:0007669"/>
    <property type="project" value="InterPro"/>
</dbReference>
<dbReference type="STRING" id="90262.A0A1X2ILD1"/>
<dbReference type="PANTHER" id="PTHR11224">
    <property type="entry name" value="MAKORIN-RELATED"/>
    <property type="match status" value="1"/>
</dbReference>
<dbReference type="EMBL" id="MCGE01000008">
    <property type="protein sequence ID" value="ORZ18589.1"/>
    <property type="molecule type" value="Genomic_DNA"/>
</dbReference>
<evidence type="ECO:0000256" key="1">
    <source>
        <dbReference type="ARBA" id="ARBA00022723"/>
    </source>
</evidence>
<dbReference type="GO" id="GO:0008270">
    <property type="term" value="F:zinc ion binding"/>
    <property type="evidence" value="ECO:0007669"/>
    <property type="project" value="UniProtKB-KW"/>
</dbReference>
<dbReference type="PROSITE" id="PS50103">
    <property type="entry name" value="ZF_C3H1"/>
    <property type="match status" value="2"/>
</dbReference>
<name>A0A1X2ILD1_9FUNG</name>
<dbReference type="PANTHER" id="PTHR11224:SF10">
    <property type="entry name" value="IP09428P-RELATED"/>
    <property type="match status" value="1"/>
</dbReference>
<dbReference type="InterPro" id="IPR000571">
    <property type="entry name" value="Znf_CCCH"/>
</dbReference>
<dbReference type="InterPro" id="IPR045072">
    <property type="entry name" value="MKRN-like"/>
</dbReference>
<dbReference type="AlphaFoldDB" id="A0A1X2ILD1"/>
<dbReference type="InterPro" id="IPR036855">
    <property type="entry name" value="Znf_CCCH_sf"/>
</dbReference>
<dbReference type="Proteomes" id="UP000193560">
    <property type="component" value="Unassembled WGS sequence"/>
</dbReference>
<evidence type="ECO:0000256" key="2">
    <source>
        <dbReference type="ARBA" id="ARBA00022737"/>
    </source>
</evidence>
<feature type="zinc finger region" description="C3H1-type" evidence="5">
    <location>
        <begin position="3"/>
        <end position="30"/>
    </location>
</feature>
<feature type="domain" description="C3H1-type" evidence="6">
    <location>
        <begin position="3"/>
        <end position="30"/>
    </location>
</feature>
<dbReference type="Gene3D" id="4.10.1000.10">
    <property type="entry name" value="Zinc finger, CCCH-type"/>
    <property type="match status" value="2"/>
</dbReference>
<evidence type="ECO:0000256" key="5">
    <source>
        <dbReference type="PROSITE-ProRule" id="PRU00723"/>
    </source>
</evidence>
<accession>A0A1X2ILD1</accession>
<dbReference type="GO" id="GO:0061630">
    <property type="term" value="F:ubiquitin protein ligase activity"/>
    <property type="evidence" value="ECO:0007669"/>
    <property type="project" value="InterPro"/>
</dbReference>
<evidence type="ECO:0000313" key="8">
    <source>
        <dbReference type="Proteomes" id="UP000193560"/>
    </source>
</evidence>
<feature type="zinc finger region" description="C3H1-type" evidence="5">
    <location>
        <begin position="32"/>
        <end position="58"/>
    </location>
</feature>
<gene>
    <name evidence="7" type="ORF">BCR42DRAFT_302246</name>
</gene>
<sequence length="58" mass="6250">APSLAHVPCKFFKQGTCTAGANCIFSHNPDPTSETAVCRYYLKGTCKFGTKCALLHTL</sequence>
<feature type="non-terminal residue" evidence="7">
    <location>
        <position position="1"/>
    </location>
</feature>
<dbReference type="Pfam" id="PF18044">
    <property type="entry name" value="zf-CCCH_4"/>
    <property type="match status" value="1"/>
</dbReference>
<organism evidence="7 8">
    <name type="scientific">Absidia repens</name>
    <dbReference type="NCBI Taxonomy" id="90262"/>
    <lineage>
        <taxon>Eukaryota</taxon>
        <taxon>Fungi</taxon>
        <taxon>Fungi incertae sedis</taxon>
        <taxon>Mucoromycota</taxon>
        <taxon>Mucoromycotina</taxon>
        <taxon>Mucoromycetes</taxon>
        <taxon>Mucorales</taxon>
        <taxon>Cunninghamellaceae</taxon>
        <taxon>Absidia</taxon>
    </lineage>
</organism>
<dbReference type="SUPFAM" id="SSF90229">
    <property type="entry name" value="CCCH zinc finger"/>
    <property type="match status" value="2"/>
</dbReference>
<dbReference type="InterPro" id="IPR041367">
    <property type="entry name" value="Znf-CCCH_4"/>
</dbReference>
<proteinExistence type="predicted"/>
<dbReference type="OrthoDB" id="411372at2759"/>
<protein>
    <recommendedName>
        <fullName evidence="6">C3H1-type domain-containing protein</fullName>
    </recommendedName>
</protein>
<feature type="non-terminal residue" evidence="7">
    <location>
        <position position="58"/>
    </location>
</feature>
<dbReference type="SMART" id="SM00356">
    <property type="entry name" value="ZnF_C3H1"/>
    <property type="match status" value="2"/>
</dbReference>
<feature type="domain" description="C3H1-type" evidence="6">
    <location>
        <begin position="32"/>
        <end position="58"/>
    </location>
</feature>
<keyword evidence="8" id="KW-1185">Reference proteome</keyword>
<evidence type="ECO:0000313" key="7">
    <source>
        <dbReference type="EMBL" id="ORZ18589.1"/>
    </source>
</evidence>
<keyword evidence="4 5" id="KW-0862">Zinc</keyword>
<keyword evidence="3 5" id="KW-0863">Zinc-finger</keyword>
<evidence type="ECO:0000259" key="6">
    <source>
        <dbReference type="PROSITE" id="PS50103"/>
    </source>
</evidence>